<dbReference type="GO" id="GO:0016787">
    <property type="term" value="F:hydrolase activity"/>
    <property type="evidence" value="ECO:0007669"/>
    <property type="project" value="UniProtKB-KW"/>
</dbReference>
<evidence type="ECO:0000313" key="5">
    <source>
        <dbReference type="EMBL" id="ROV57119.1"/>
    </source>
</evidence>
<dbReference type="InterPro" id="IPR045455">
    <property type="entry name" value="NrS-1_pol-like_helicase"/>
</dbReference>
<protein>
    <recommendedName>
        <fullName evidence="4">SF3 helicase domain-containing protein</fullName>
    </recommendedName>
</protein>
<dbReference type="Pfam" id="PF19263">
    <property type="entry name" value="DUF5906"/>
    <property type="match status" value="1"/>
</dbReference>
<dbReference type="EMBL" id="RKIK01000156">
    <property type="protein sequence ID" value="ROV57119.1"/>
    <property type="molecule type" value="Genomic_DNA"/>
</dbReference>
<dbReference type="InterPro" id="IPR006171">
    <property type="entry name" value="TOPRIM_dom"/>
</dbReference>
<accession>A0A3N3DRV7</accession>
<dbReference type="InterPro" id="IPR034154">
    <property type="entry name" value="TOPRIM_DnaG/twinkle"/>
</dbReference>
<dbReference type="Proteomes" id="UP000278792">
    <property type="component" value="Unassembled WGS sequence"/>
</dbReference>
<keyword evidence="3" id="KW-0067">ATP-binding</keyword>
<evidence type="ECO:0000259" key="4">
    <source>
        <dbReference type="PROSITE" id="PS51206"/>
    </source>
</evidence>
<dbReference type="PANTHER" id="PTHR35372">
    <property type="entry name" value="ATP BINDING PROTEIN-RELATED"/>
    <property type="match status" value="1"/>
</dbReference>
<dbReference type="Pfam" id="PF13362">
    <property type="entry name" value="Toprim_3"/>
    <property type="match status" value="1"/>
</dbReference>
<evidence type="ECO:0000256" key="1">
    <source>
        <dbReference type="ARBA" id="ARBA00022741"/>
    </source>
</evidence>
<dbReference type="InterPro" id="IPR051620">
    <property type="entry name" value="ORF904-like_C"/>
</dbReference>
<organism evidence="5 6">
    <name type="scientific">Vibrio ponticus</name>
    <dbReference type="NCBI Taxonomy" id="265668"/>
    <lineage>
        <taxon>Bacteria</taxon>
        <taxon>Pseudomonadati</taxon>
        <taxon>Pseudomonadota</taxon>
        <taxon>Gammaproteobacteria</taxon>
        <taxon>Vibrionales</taxon>
        <taxon>Vibrionaceae</taxon>
        <taxon>Vibrio</taxon>
    </lineage>
</organism>
<dbReference type="PANTHER" id="PTHR35372:SF2">
    <property type="entry name" value="SF3 HELICASE DOMAIN-CONTAINING PROTEIN"/>
    <property type="match status" value="1"/>
</dbReference>
<dbReference type="Gene3D" id="3.40.50.300">
    <property type="entry name" value="P-loop containing nucleotide triphosphate hydrolases"/>
    <property type="match status" value="1"/>
</dbReference>
<dbReference type="AlphaFoldDB" id="A0A3N3DRV7"/>
<comment type="caution">
    <text evidence="5">The sequence shown here is derived from an EMBL/GenBank/DDBJ whole genome shotgun (WGS) entry which is preliminary data.</text>
</comment>
<dbReference type="PROSITE" id="PS51206">
    <property type="entry name" value="SF3_HELICASE_1"/>
    <property type="match status" value="1"/>
</dbReference>
<name>A0A3N3DRV7_9VIBR</name>
<dbReference type="GO" id="GO:0005524">
    <property type="term" value="F:ATP binding"/>
    <property type="evidence" value="ECO:0007669"/>
    <property type="project" value="UniProtKB-KW"/>
</dbReference>
<feature type="domain" description="SF3 helicase" evidence="4">
    <location>
        <begin position="542"/>
        <end position="697"/>
    </location>
</feature>
<keyword evidence="2" id="KW-0378">Hydrolase</keyword>
<dbReference type="InterPro" id="IPR027417">
    <property type="entry name" value="P-loop_NTPase"/>
</dbReference>
<dbReference type="InterPro" id="IPR014015">
    <property type="entry name" value="Helicase_SF3_DNA-vir"/>
</dbReference>
<keyword evidence="1" id="KW-0547">Nucleotide-binding</keyword>
<dbReference type="CDD" id="cd01029">
    <property type="entry name" value="TOPRIM_primases"/>
    <property type="match status" value="1"/>
</dbReference>
<dbReference type="SUPFAM" id="SSF52540">
    <property type="entry name" value="P-loop containing nucleoside triphosphate hydrolases"/>
    <property type="match status" value="1"/>
</dbReference>
<evidence type="ECO:0000256" key="3">
    <source>
        <dbReference type="ARBA" id="ARBA00022840"/>
    </source>
</evidence>
<evidence type="ECO:0000256" key="2">
    <source>
        <dbReference type="ARBA" id="ARBA00022801"/>
    </source>
</evidence>
<reference evidence="5 6" key="1">
    <citation type="submission" date="2018-11" db="EMBL/GenBank/DDBJ databases">
        <title>Vibrio ponticus strain CAIM 1751 pathogenic for the snapper Lutjanus guttatus.</title>
        <authorList>
            <person name="Soto-Rodriguez S."/>
            <person name="Lozano-Olvera R."/>
            <person name="Gomez-Gil B."/>
        </authorList>
    </citation>
    <scope>NUCLEOTIDE SEQUENCE [LARGE SCALE GENOMIC DNA]</scope>
    <source>
        <strain evidence="5 6">CAIM 1751</strain>
    </source>
</reference>
<gene>
    <name evidence="5" type="ORF">EGH82_23060</name>
</gene>
<evidence type="ECO:0000313" key="6">
    <source>
        <dbReference type="Proteomes" id="UP000278792"/>
    </source>
</evidence>
<dbReference type="RefSeq" id="WP_123783871.1">
    <property type="nucleotide sequence ID" value="NZ_RKIK01000156.1"/>
</dbReference>
<dbReference type="InterPro" id="IPR006500">
    <property type="entry name" value="Helicase_put_C_phage/plasmid"/>
</dbReference>
<dbReference type="NCBIfam" id="TIGR01613">
    <property type="entry name" value="primase_Cterm"/>
    <property type="match status" value="1"/>
</dbReference>
<sequence>MFKENYEDKFIAMIVQRGLEPPKQVIADGKLHRFSSNGKRSDKSGYYVLFNNPDGSIAGKWGCWRSQETEVWSSKGNSKLTTAEKLELQENKRKACDEIAKMVISRTNWARTLLDGASPANTEHPYLQKKGIFSLDGVFYLESLCCSLFFSNPDNTRTIRNVLIIPISDLDGNLLTLQAISEQGDKMFMAGGKMEGGTFVFYGCSERIYVAEGFATAGTVHQATGATVVCAFNANNLKVVAPLIKDKYPESIVIVAADNDHQKEREGKGNKGLDVAKELFDKEQIAYTSPDFNENNEGTDWNDYALLHGIEQVSKAMEAAIIKTKYPITSFEQAIEYLSEDSSDTKAYDEAIRFIKDSDLLHKSRMMQKLKDVTGVPYKDFQSSIRQLELSEQDEQLSHGEIAHSLIDEFSDSPLVAAYGLVWSYNSSNGLWESTKLSHLGDTIANNFNSQDKCQRVSDYKAIAGFVYDLQEEQDFFDNAPHGITTPTGYLYNDNIQVDVCAFSSLQRSRHGLSFDPAPKGTLPMLFLKMLREAFEGCYPDEQIRQLRMVLGLSLFGLLPKHQMAVLLHGAGGSGKSIVLKVLENLVSTDAIATVSPMQMDRDYKVATLAGKRFNLVPELDKDTPIPSSAFKAIIGNDTINAREPYGKCFNFTPTVSNWFNGNFFPKTTDHTFGFYRRWNILHFENSKPVSERDPFLLDRILANELPAILTWAIEGVEDYLQQSHEGEGNKHCIYLSPAHHKYLAKWMAETDSVKGWLNDEGENGILKREKGALLPPLKLSVAYCTYKDWCITSSIKPYSKTEFAQNMEMCGYVPSKPQNIKTYMELSKEPNNIDVLFGKIA</sequence>
<proteinExistence type="predicted"/>